<dbReference type="AlphaFoldDB" id="K6YTC1"/>
<name>K6YTC1_9ALTE</name>
<evidence type="ECO:0000313" key="2">
    <source>
        <dbReference type="Proteomes" id="UP000006327"/>
    </source>
</evidence>
<dbReference type="STRING" id="493475.GARC_2985"/>
<proteinExistence type="predicted"/>
<protein>
    <submittedName>
        <fullName evidence="1">Uncharacterized protein</fullName>
    </submittedName>
</protein>
<dbReference type="EMBL" id="BAEO01000043">
    <property type="protein sequence ID" value="GAC19948.1"/>
    <property type="molecule type" value="Genomic_DNA"/>
</dbReference>
<reference evidence="1 2" key="1">
    <citation type="journal article" date="2017" name="Antonie Van Leeuwenhoek">
        <title>Rhizobium rhizosphaerae sp. nov., a novel species isolated from rice rhizosphere.</title>
        <authorList>
            <person name="Zhao J.J."/>
            <person name="Zhang J."/>
            <person name="Zhang R.J."/>
            <person name="Zhang C.W."/>
            <person name="Yin H.Q."/>
            <person name="Zhang X.X."/>
        </authorList>
    </citation>
    <scope>NUCLEOTIDE SEQUENCE [LARGE SCALE GENOMIC DNA]</scope>
    <source>
        <strain evidence="1 2">BSs20135</strain>
    </source>
</reference>
<evidence type="ECO:0000313" key="1">
    <source>
        <dbReference type="EMBL" id="GAC19948.1"/>
    </source>
</evidence>
<keyword evidence="2" id="KW-1185">Reference proteome</keyword>
<accession>K6YTC1</accession>
<comment type="caution">
    <text evidence="1">The sequence shown here is derived from an EMBL/GenBank/DDBJ whole genome shotgun (WGS) entry which is preliminary data.</text>
</comment>
<dbReference type="Proteomes" id="UP000006327">
    <property type="component" value="Unassembled WGS sequence"/>
</dbReference>
<organism evidence="1 2">
    <name type="scientific">Paraglaciecola arctica BSs20135</name>
    <dbReference type="NCBI Taxonomy" id="493475"/>
    <lineage>
        <taxon>Bacteria</taxon>
        <taxon>Pseudomonadati</taxon>
        <taxon>Pseudomonadota</taxon>
        <taxon>Gammaproteobacteria</taxon>
        <taxon>Alteromonadales</taxon>
        <taxon>Alteromonadaceae</taxon>
        <taxon>Paraglaciecola</taxon>
    </lineage>
</organism>
<sequence>MYKASSAFIRFIGNYQLKKCTEFQGYLMKKLDAAATRSK</sequence>
<gene>
    <name evidence="1" type="ORF">GARC_2985</name>
</gene>